<evidence type="ECO:0000256" key="1">
    <source>
        <dbReference type="SAM" id="MobiDB-lite"/>
    </source>
</evidence>
<dbReference type="Proteomes" id="UP000005801">
    <property type="component" value="Unassembled WGS sequence"/>
</dbReference>
<proteinExistence type="predicted"/>
<protein>
    <submittedName>
        <fullName evidence="2">Uncharacterized protein</fullName>
    </submittedName>
</protein>
<dbReference type="EMBL" id="ABCS01000044">
    <property type="protein sequence ID" value="EDM77526.1"/>
    <property type="molecule type" value="Genomic_DNA"/>
</dbReference>
<keyword evidence="3" id="KW-1185">Reference proteome</keyword>
<accession>A6G9A4</accession>
<dbReference type="OrthoDB" id="5479105at2"/>
<feature type="region of interest" description="Disordered" evidence="1">
    <location>
        <begin position="250"/>
        <end position="272"/>
    </location>
</feature>
<organism evidence="2 3">
    <name type="scientific">Plesiocystis pacifica SIR-1</name>
    <dbReference type="NCBI Taxonomy" id="391625"/>
    <lineage>
        <taxon>Bacteria</taxon>
        <taxon>Pseudomonadati</taxon>
        <taxon>Myxococcota</taxon>
        <taxon>Polyangia</taxon>
        <taxon>Nannocystales</taxon>
        <taxon>Nannocystaceae</taxon>
        <taxon>Plesiocystis</taxon>
    </lineage>
</organism>
<dbReference type="AlphaFoldDB" id="A6G9A4"/>
<comment type="caution">
    <text evidence="2">The sequence shown here is derived from an EMBL/GenBank/DDBJ whole genome shotgun (WGS) entry which is preliminary data.</text>
</comment>
<evidence type="ECO:0000313" key="2">
    <source>
        <dbReference type="EMBL" id="EDM77526.1"/>
    </source>
</evidence>
<gene>
    <name evidence="2" type="ORF">PPSIR1_09490</name>
</gene>
<sequence>MSNAEQSSESAPRALASLPEEVQLVIEDPTSLELRDDAAQLVVELPVQSFVTVARKLRDENRLDLALPHATAEQIVGLFDLDGWDRDRLAIPRAREWLDRIVDAYRESGAERGRLVDLLHDTDAEMWILANAAATAVAEIEDPDDDEYRARVFEEMAALHTWESPDGFFIIGVPDTELGHQTKRVIEAIYTDSLTEGRKLVSAIKWSLHAELEEELLRWRQGRLADLGFPEWEEAMRLFAPLAREAVLGEGDPNVERTPPAEGPSLPPQLTGSERDLLRRVMRHLDDDEYDLRLREFLLLVNELMAAQRFEPGDEALQERALGQAQGTLNLAFELLLASANLDAVSPRGEDVDATVDLDFLAGRVRAVGLRQLFRFGYGPLAKLRKAALALHRSGQVSLDAIGSLLDRPWGPALATLSRWYPELPLDGKAGSRPLRGRADLARATALIGEAGALAALSFAAQGCAVDPVWLNRVDVPAQIRLGDLVRTALIHAKLPGSSTAEGLRPLAPQDLLWAHENLLDERGRIVAGVTEDLQARLDAMGVGPRGPALAEVLLPRLAAELAGLEDRGDGLPDLTKVGGLLTIQHVGVWLKTRTG</sequence>
<reference evidence="2 3" key="1">
    <citation type="submission" date="2007-06" db="EMBL/GenBank/DDBJ databases">
        <authorList>
            <person name="Shimkets L."/>
            <person name="Ferriera S."/>
            <person name="Johnson J."/>
            <person name="Kravitz S."/>
            <person name="Beeson K."/>
            <person name="Sutton G."/>
            <person name="Rogers Y.-H."/>
            <person name="Friedman R."/>
            <person name="Frazier M."/>
            <person name="Venter J.C."/>
        </authorList>
    </citation>
    <scope>NUCLEOTIDE SEQUENCE [LARGE SCALE GENOMIC DNA]</scope>
    <source>
        <strain evidence="2 3">SIR-1</strain>
    </source>
</reference>
<dbReference type="STRING" id="391625.PPSIR1_09490"/>
<dbReference type="Pfam" id="PF19676">
    <property type="entry name" value="DUF6178"/>
    <property type="match status" value="1"/>
</dbReference>
<dbReference type="InterPro" id="IPR045750">
    <property type="entry name" value="DUF6178"/>
</dbReference>
<evidence type="ECO:0000313" key="3">
    <source>
        <dbReference type="Proteomes" id="UP000005801"/>
    </source>
</evidence>
<name>A6G9A4_9BACT</name>
<dbReference type="RefSeq" id="WP_006973299.1">
    <property type="nucleotide sequence ID" value="NZ_ABCS01000044.1"/>
</dbReference>